<evidence type="ECO:0000256" key="1">
    <source>
        <dbReference type="SAM" id="MobiDB-lite"/>
    </source>
</evidence>
<gene>
    <name evidence="2" type="ORF">BPAE_0140g00290</name>
</gene>
<comment type="caution">
    <text evidence="2">The sequence shown here is derived from an EMBL/GenBank/DDBJ whole genome shotgun (WGS) entry which is preliminary data.</text>
</comment>
<evidence type="ECO:0000313" key="2">
    <source>
        <dbReference type="EMBL" id="TGO23222.1"/>
    </source>
</evidence>
<accession>A0A4Z1FK89</accession>
<keyword evidence="3" id="KW-1185">Reference proteome</keyword>
<reference evidence="2 3" key="1">
    <citation type="submission" date="2017-12" db="EMBL/GenBank/DDBJ databases">
        <title>Comparative genomics of Botrytis spp.</title>
        <authorList>
            <person name="Valero-Jimenez C.A."/>
            <person name="Tapia P."/>
            <person name="Veloso J."/>
            <person name="Silva-Moreno E."/>
            <person name="Staats M."/>
            <person name="Valdes J.H."/>
            <person name="Van Kan J.A.L."/>
        </authorList>
    </citation>
    <scope>NUCLEOTIDE SEQUENCE [LARGE SCALE GENOMIC DNA]</scope>
    <source>
        <strain evidence="2 3">Bp0003</strain>
    </source>
</reference>
<protein>
    <submittedName>
        <fullName evidence="2">Uncharacterized protein</fullName>
    </submittedName>
</protein>
<name>A0A4Z1FK89_9HELO</name>
<evidence type="ECO:0000313" key="3">
    <source>
        <dbReference type="Proteomes" id="UP000297910"/>
    </source>
</evidence>
<feature type="compositionally biased region" description="Polar residues" evidence="1">
    <location>
        <begin position="1"/>
        <end position="29"/>
    </location>
</feature>
<sequence length="66" mass="7061">MASNNGSKQQPVAEQTQSLPVNGSAISTTKKSKGDGHHHEGPPPSNDGLVAWMHVTSAFVLFFNTW</sequence>
<organism evidence="2 3">
    <name type="scientific">Botrytis paeoniae</name>
    <dbReference type="NCBI Taxonomy" id="278948"/>
    <lineage>
        <taxon>Eukaryota</taxon>
        <taxon>Fungi</taxon>
        <taxon>Dikarya</taxon>
        <taxon>Ascomycota</taxon>
        <taxon>Pezizomycotina</taxon>
        <taxon>Leotiomycetes</taxon>
        <taxon>Helotiales</taxon>
        <taxon>Sclerotiniaceae</taxon>
        <taxon>Botrytis</taxon>
    </lineage>
</organism>
<proteinExistence type="predicted"/>
<feature type="compositionally biased region" description="Basic and acidic residues" evidence="1">
    <location>
        <begin position="32"/>
        <end position="41"/>
    </location>
</feature>
<feature type="region of interest" description="Disordered" evidence="1">
    <location>
        <begin position="1"/>
        <end position="49"/>
    </location>
</feature>
<dbReference type="AlphaFoldDB" id="A0A4Z1FK89"/>
<dbReference type="EMBL" id="PQXI01000140">
    <property type="protein sequence ID" value="TGO23222.1"/>
    <property type="molecule type" value="Genomic_DNA"/>
</dbReference>
<dbReference type="Proteomes" id="UP000297910">
    <property type="component" value="Unassembled WGS sequence"/>
</dbReference>